<keyword evidence="1" id="KW-0472">Membrane</keyword>
<keyword evidence="1" id="KW-0812">Transmembrane</keyword>
<dbReference type="AlphaFoldDB" id="A0A9P6ZG36"/>
<feature type="transmembrane region" description="Helical" evidence="1">
    <location>
        <begin position="48"/>
        <end position="68"/>
    </location>
</feature>
<accession>A0A9P6ZG36</accession>
<dbReference type="Proteomes" id="UP000714275">
    <property type="component" value="Unassembled WGS sequence"/>
</dbReference>
<name>A0A9P6ZG36_9AGAM</name>
<dbReference type="EMBL" id="JABBWD010000120">
    <property type="protein sequence ID" value="KAG1764674.1"/>
    <property type="molecule type" value="Genomic_DNA"/>
</dbReference>
<reference evidence="2" key="1">
    <citation type="journal article" date="2020" name="New Phytol.">
        <title>Comparative genomics reveals dynamic genome evolution in host specialist ectomycorrhizal fungi.</title>
        <authorList>
            <person name="Lofgren L.A."/>
            <person name="Nguyen N.H."/>
            <person name="Vilgalys R."/>
            <person name="Ruytinx J."/>
            <person name="Liao H.L."/>
            <person name="Branco S."/>
            <person name="Kuo A."/>
            <person name="LaButti K."/>
            <person name="Lipzen A."/>
            <person name="Andreopoulos W."/>
            <person name="Pangilinan J."/>
            <person name="Riley R."/>
            <person name="Hundley H."/>
            <person name="Na H."/>
            <person name="Barry K."/>
            <person name="Grigoriev I.V."/>
            <person name="Stajich J.E."/>
            <person name="Kennedy P.G."/>
        </authorList>
    </citation>
    <scope>NUCLEOTIDE SEQUENCE</scope>
    <source>
        <strain evidence="2">DOB743</strain>
    </source>
</reference>
<organism evidence="2 3">
    <name type="scientific">Suillus placidus</name>
    <dbReference type="NCBI Taxonomy" id="48579"/>
    <lineage>
        <taxon>Eukaryota</taxon>
        <taxon>Fungi</taxon>
        <taxon>Dikarya</taxon>
        <taxon>Basidiomycota</taxon>
        <taxon>Agaricomycotina</taxon>
        <taxon>Agaricomycetes</taxon>
        <taxon>Agaricomycetidae</taxon>
        <taxon>Boletales</taxon>
        <taxon>Suillineae</taxon>
        <taxon>Suillaceae</taxon>
        <taxon>Suillus</taxon>
    </lineage>
</organism>
<proteinExistence type="predicted"/>
<dbReference type="OrthoDB" id="310654at2759"/>
<comment type="caution">
    <text evidence="2">The sequence shown here is derived from an EMBL/GenBank/DDBJ whole genome shotgun (WGS) entry which is preliminary data.</text>
</comment>
<evidence type="ECO:0000256" key="1">
    <source>
        <dbReference type="SAM" id="Phobius"/>
    </source>
</evidence>
<sequence length="105" mass="11739">MPRGLGLAPSLVFLAWTRMCRLNSDGSRCPRDLIVRVWEITKKADSLNILLTVIGYILMHASFIRLFFPRALGFNSKLSIATTNDGEGEDFLLQNILESRGMLGP</sequence>
<evidence type="ECO:0000313" key="3">
    <source>
        <dbReference type="Proteomes" id="UP000714275"/>
    </source>
</evidence>
<evidence type="ECO:0000313" key="2">
    <source>
        <dbReference type="EMBL" id="KAG1764674.1"/>
    </source>
</evidence>
<keyword evidence="1" id="KW-1133">Transmembrane helix</keyword>
<gene>
    <name evidence="2" type="ORF">EV702DRAFT_1153454</name>
</gene>
<keyword evidence="3" id="KW-1185">Reference proteome</keyword>
<protein>
    <submittedName>
        <fullName evidence="2">Uncharacterized protein</fullName>
    </submittedName>
</protein>